<evidence type="ECO:0000313" key="4">
    <source>
        <dbReference type="EMBL" id="BAF60028.1"/>
    </source>
</evidence>
<dbReference type="InterPro" id="IPR005081">
    <property type="entry name" value="SpoIIGA"/>
</dbReference>
<dbReference type="GO" id="GO:0030436">
    <property type="term" value="P:asexual sporulation"/>
    <property type="evidence" value="ECO:0007669"/>
    <property type="project" value="InterPro"/>
</dbReference>
<name>A5D169_PELTS</name>
<dbReference type="EC" id="3.4.23.-" evidence="1"/>
<dbReference type="GO" id="GO:0005886">
    <property type="term" value="C:plasma membrane"/>
    <property type="evidence" value="ECO:0007669"/>
    <property type="project" value="UniProtKB-SubCell"/>
</dbReference>
<dbReference type="GO" id="GO:0030435">
    <property type="term" value="P:sporulation resulting in formation of a cellular spore"/>
    <property type="evidence" value="ECO:0007669"/>
    <property type="project" value="UniProtKB-KW"/>
</dbReference>
<keyword evidence="1" id="KW-0645">Protease</keyword>
<feature type="transmembrane region" description="Helical" evidence="3">
    <location>
        <begin position="89"/>
        <end position="111"/>
    </location>
</feature>
<keyword evidence="1" id="KW-0378">Hydrolase</keyword>
<protein>
    <recommendedName>
        <fullName evidence="1">Sporulation sigma-E factor-processing peptidase</fullName>
        <ecNumber evidence="1">3.4.23.-</ecNumber>
    </recommendedName>
    <alternativeName>
        <fullName evidence="1">Membrane-associated aspartic protease</fullName>
    </alternativeName>
    <alternativeName>
        <fullName evidence="1">Stage II sporulation protein GA</fullName>
    </alternativeName>
</protein>
<keyword evidence="5" id="KW-1185">Reference proteome</keyword>
<keyword evidence="1" id="KW-0064">Aspartyl protease</keyword>
<proteinExistence type="inferred from homology"/>
<feature type="transmembrane region" description="Helical" evidence="3">
    <location>
        <begin position="64"/>
        <end position="82"/>
    </location>
</feature>
<feature type="active site" evidence="2">
    <location>
        <position position="182"/>
    </location>
</feature>
<keyword evidence="3" id="KW-0812">Transmembrane</keyword>
<dbReference type="GO" id="GO:0004190">
    <property type="term" value="F:aspartic-type endopeptidase activity"/>
    <property type="evidence" value="ECO:0007669"/>
    <property type="project" value="UniProtKB-KW"/>
</dbReference>
<comment type="subcellular location">
    <subcellularLocation>
        <location evidence="1">Cell membrane</location>
    </subcellularLocation>
</comment>
<evidence type="ECO:0000256" key="1">
    <source>
        <dbReference type="PIRNR" id="PIRNR018571"/>
    </source>
</evidence>
<evidence type="ECO:0000256" key="3">
    <source>
        <dbReference type="SAM" id="Phobius"/>
    </source>
</evidence>
<accession>A5D169</accession>
<dbReference type="Proteomes" id="UP000006556">
    <property type="component" value="Chromosome"/>
</dbReference>
<dbReference type="eggNOG" id="ENOG50301AF">
    <property type="taxonomic scope" value="Bacteria"/>
</dbReference>
<feature type="transmembrane region" description="Helical" evidence="3">
    <location>
        <begin position="131"/>
        <end position="153"/>
    </location>
</feature>
<dbReference type="GO" id="GO:0006508">
    <property type="term" value="P:proteolysis"/>
    <property type="evidence" value="ECO:0007669"/>
    <property type="project" value="UniProtKB-KW"/>
</dbReference>
<evidence type="ECO:0000313" key="5">
    <source>
        <dbReference type="Proteomes" id="UP000006556"/>
    </source>
</evidence>
<sequence length="304" mass="32800">MAAYTVYLDQVFLGNAVMNYAILWAASKLSRTPASRGRLVAGACLGAAYSLSLFVPGMEFFLSAWFKAAFSVVIAAAVFAPLPPVKFLTCLGCFYLASFVLGGLVFGMIFFTHQGRVAGSGSAVEVIAEHFWPGIVLGLAAFWTAGRGFSALVKKGCFDGLFKIPLSVKSEGKQVKLEALLDTGNHLKDPLTRHPVVVVEYAALKPLLPPEVQACFEKEGEPDVWQILNLLGEKRFAGRFSAVPFQSLSRIGGLMVGYRPDEVIIEQKGRQLRAEKVVLAIYHSSLDPGNSYHALVGPELIGLG</sequence>
<reference evidence="5" key="1">
    <citation type="journal article" date="2008" name="Genome Res.">
        <title>The genome of Pelotomaculum thermopropionicum reveals niche-associated evolution in anaerobic microbiota.</title>
        <authorList>
            <person name="Kosaka T."/>
            <person name="Kato S."/>
            <person name="Shimoyama T."/>
            <person name="Ishii S."/>
            <person name="Abe T."/>
            <person name="Watanabe K."/>
        </authorList>
    </citation>
    <scope>NUCLEOTIDE SEQUENCE [LARGE SCALE GENOMIC DNA]</scope>
    <source>
        <strain evidence="5">DSM 13744 / JCM 10971 / SI</strain>
    </source>
</reference>
<evidence type="ECO:0000256" key="2">
    <source>
        <dbReference type="PIRSR" id="PIRSR018571-1"/>
    </source>
</evidence>
<dbReference type="KEGG" id="pth:PTH_1847"/>
<dbReference type="PIRSF" id="PIRSF018571">
    <property type="entry name" value="SpoIIGA"/>
    <property type="match status" value="1"/>
</dbReference>
<feature type="transmembrane region" description="Helical" evidence="3">
    <location>
        <begin position="39"/>
        <end position="58"/>
    </location>
</feature>
<dbReference type="AlphaFoldDB" id="A5D169"/>
<gene>
    <name evidence="4" type="ordered locus">PTH_1847</name>
</gene>
<feature type="transmembrane region" description="Helical" evidence="3">
    <location>
        <begin position="6"/>
        <end position="27"/>
    </location>
</feature>
<keyword evidence="1" id="KW-1003">Cell membrane</keyword>
<keyword evidence="1" id="KW-0749">Sporulation</keyword>
<organism evidence="4 5">
    <name type="scientific">Pelotomaculum thermopropionicum (strain DSM 13744 / JCM 10971 / SI)</name>
    <dbReference type="NCBI Taxonomy" id="370438"/>
    <lineage>
        <taxon>Bacteria</taxon>
        <taxon>Bacillati</taxon>
        <taxon>Bacillota</taxon>
        <taxon>Clostridia</taxon>
        <taxon>Eubacteriales</taxon>
        <taxon>Desulfotomaculaceae</taxon>
        <taxon>Pelotomaculum</taxon>
    </lineage>
</organism>
<comment type="similarity">
    <text evidence="1">Belongs to the peptidase U4 family.</text>
</comment>
<keyword evidence="3" id="KW-1133">Transmembrane helix</keyword>
<dbReference type="Pfam" id="PF03419">
    <property type="entry name" value="Peptidase_U4"/>
    <property type="match status" value="1"/>
</dbReference>
<keyword evidence="1 3" id="KW-0472">Membrane</keyword>
<dbReference type="HOGENOM" id="CLU_059158_0_0_9"/>
<dbReference type="EMBL" id="AP009389">
    <property type="protein sequence ID" value="BAF60028.1"/>
    <property type="molecule type" value="Genomic_DNA"/>
</dbReference>
<dbReference type="STRING" id="370438.PTH_1847"/>
<comment type="function">
    <text evidence="1">Probable aspartic protease that is responsible for the proteolytic cleavage of the RNA polymerase sigma E factor (SigE/spoIIGB) to yield the active peptide in the mother cell during sporulation. Responds to a signal from the forespore that is triggered by the extracellular signal protein SpoIIR.</text>
</comment>